<reference evidence="2" key="1">
    <citation type="submission" date="2020-05" db="UniProtKB">
        <authorList>
            <consortium name="EnsemblMetazoa"/>
        </authorList>
    </citation>
    <scope>IDENTIFICATION</scope>
    <source>
        <strain evidence="2">SANGQUA</strain>
    </source>
</reference>
<dbReference type="Proteomes" id="UP000076407">
    <property type="component" value="Unassembled WGS sequence"/>
</dbReference>
<evidence type="ECO:0000256" key="1">
    <source>
        <dbReference type="SAM" id="MobiDB-lite"/>
    </source>
</evidence>
<feature type="compositionally biased region" description="Basic and acidic residues" evidence="1">
    <location>
        <begin position="31"/>
        <end position="40"/>
    </location>
</feature>
<dbReference type="AlphaFoldDB" id="A0A182XRS8"/>
<evidence type="ECO:0000313" key="2">
    <source>
        <dbReference type="EnsemblMetazoa" id="AQUA014548-PA"/>
    </source>
</evidence>
<dbReference type="EnsemblMetazoa" id="AQUA014548-RA">
    <property type="protein sequence ID" value="AQUA014548-PA"/>
    <property type="gene ID" value="AQUA014548"/>
</dbReference>
<evidence type="ECO:0000313" key="3">
    <source>
        <dbReference type="Proteomes" id="UP000076407"/>
    </source>
</evidence>
<feature type="compositionally biased region" description="Basic residues" evidence="1">
    <location>
        <begin position="61"/>
        <end position="71"/>
    </location>
</feature>
<sequence>TVKNQRKRALKSDKTYCKRLSKLSRILTGTGDERRTEVKRGGGVKSGLLRSNTSALLQTQTHRRTHTHTNT</sequence>
<organism evidence="2 3">
    <name type="scientific">Anopheles quadriannulatus</name>
    <name type="common">Mosquito</name>
    <dbReference type="NCBI Taxonomy" id="34691"/>
    <lineage>
        <taxon>Eukaryota</taxon>
        <taxon>Metazoa</taxon>
        <taxon>Ecdysozoa</taxon>
        <taxon>Arthropoda</taxon>
        <taxon>Hexapoda</taxon>
        <taxon>Insecta</taxon>
        <taxon>Pterygota</taxon>
        <taxon>Neoptera</taxon>
        <taxon>Endopterygota</taxon>
        <taxon>Diptera</taxon>
        <taxon>Nematocera</taxon>
        <taxon>Culicoidea</taxon>
        <taxon>Culicidae</taxon>
        <taxon>Anophelinae</taxon>
        <taxon>Anopheles</taxon>
    </lineage>
</organism>
<feature type="region of interest" description="Disordered" evidence="1">
    <location>
        <begin position="31"/>
        <end position="71"/>
    </location>
</feature>
<keyword evidence="3" id="KW-1185">Reference proteome</keyword>
<proteinExistence type="predicted"/>
<name>A0A182XRS8_ANOQN</name>
<protein>
    <submittedName>
        <fullName evidence="2">Uncharacterized protein</fullName>
    </submittedName>
</protein>
<dbReference type="VEuPathDB" id="VectorBase:AQUA014548"/>
<accession>A0A182XRS8</accession>